<gene>
    <name evidence="2" type="ORF">E8M01_19945</name>
</gene>
<name>A0A4D7BEC6_9HYPH</name>
<dbReference type="Proteomes" id="UP000298781">
    <property type="component" value="Chromosome"/>
</dbReference>
<dbReference type="EMBL" id="CP039690">
    <property type="protein sequence ID" value="QCI66287.1"/>
    <property type="molecule type" value="Genomic_DNA"/>
</dbReference>
<keyword evidence="1" id="KW-0812">Transmembrane</keyword>
<keyword evidence="1" id="KW-0472">Membrane</keyword>
<dbReference type="AlphaFoldDB" id="A0A4D7BEC6"/>
<proteinExistence type="predicted"/>
<dbReference type="RefSeq" id="WP_136961731.1">
    <property type="nucleotide sequence ID" value="NZ_CP039690.1"/>
</dbReference>
<reference evidence="2 3" key="1">
    <citation type="submission" date="2019-04" db="EMBL/GenBank/DDBJ databases">
        <title>Phreatobacter aquaticus sp. nov.</title>
        <authorList>
            <person name="Choi A."/>
        </authorList>
    </citation>
    <scope>NUCLEOTIDE SEQUENCE [LARGE SCALE GENOMIC DNA]</scope>
    <source>
        <strain evidence="2 3">KCTC 52518</strain>
    </source>
</reference>
<keyword evidence="3" id="KW-1185">Reference proteome</keyword>
<evidence type="ECO:0000313" key="3">
    <source>
        <dbReference type="Proteomes" id="UP000298781"/>
    </source>
</evidence>
<accession>A0A4D7BEC6</accession>
<feature type="transmembrane region" description="Helical" evidence="1">
    <location>
        <begin position="37"/>
        <end position="58"/>
    </location>
</feature>
<sequence length="67" mass="6921">MTSGIFGIPLPGFAGQVLFDWITAAIEALGLRLLASLSSGLAATLVAGSIAVVGLFLVRRRLIGKRP</sequence>
<evidence type="ECO:0000256" key="1">
    <source>
        <dbReference type="SAM" id="Phobius"/>
    </source>
</evidence>
<keyword evidence="1" id="KW-1133">Transmembrane helix</keyword>
<dbReference type="KEGG" id="pstg:E8M01_19945"/>
<organism evidence="2 3">
    <name type="scientific">Phreatobacter stygius</name>
    <dbReference type="NCBI Taxonomy" id="1940610"/>
    <lineage>
        <taxon>Bacteria</taxon>
        <taxon>Pseudomonadati</taxon>
        <taxon>Pseudomonadota</taxon>
        <taxon>Alphaproteobacteria</taxon>
        <taxon>Hyphomicrobiales</taxon>
        <taxon>Phreatobacteraceae</taxon>
        <taxon>Phreatobacter</taxon>
    </lineage>
</organism>
<evidence type="ECO:0000313" key="2">
    <source>
        <dbReference type="EMBL" id="QCI66287.1"/>
    </source>
</evidence>
<protein>
    <submittedName>
        <fullName evidence="2">Uncharacterized protein</fullName>
    </submittedName>
</protein>